<reference evidence="3" key="1">
    <citation type="submission" date="2020-05" db="EMBL/GenBank/DDBJ databases">
        <authorList>
            <person name="Chiriac C."/>
            <person name="Salcher M."/>
            <person name="Ghai R."/>
            <person name="Kavagutti S V."/>
        </authorList>
    </citation>
    <scope>NUCLEOTIDE SEQUENCE</scope>
</reference>
<dbReference type="PROSITE" id="PS00061">
    <property type="entry name" value="ADH_SHORT"/>
    <property type="match status" value="1"/>
</dbReference>
<dbReference type="InterPro" id="IPR036291">
    <property type="entry name" value="NAD(P)-bd_dom_sf"/>
</dbReference>
<dbReference type="PANTHER" id="PTHR43669:SF3">
    <property type="entry name" value="ALCOHOL DEHYDROGENASE, PUTATIVE (AFU_ORTHOLOGUE AFUA_3G03445)-RELATED"/>
    <property type="match status" value="1"/>
</dbReference>
<protein>
    <submittedName>
        <fullName evidence="3">Unannotated protein</fullName>
    </submittedName>
</protein>
<dbReference type="InterPro" id="IPR020904">
    <property type="entry name" value="Sc_DH/Rdtase_CS"/>
</dbReference>
<dbReference type="Gene3D" id="3.40.50.720">
    <property type="entry name" value="NAD(P)-binding Rossmann-like Domain"/>
    <property type="match status" value="1"/>
</dbReference>
<dbReference type="Pfam" id="PF00106">
    <property type="entry name" value="adh_short"/>
    <property type="match status" value="1"/>
</dbReference>
<keyword evidence="2" id="KW-0560">Oxidoreductase</keyword>
<organism evidence="3">
    <name type="scientific">freshwater metagenome</name>
    <dbReference type="NCBI Taxonomy" id="449393"/>
    <lineage>
        <taxon>unclassified sequences</taxon>
        <taxon>metagenomes</taxon>
        <taxon>ecological metagenomes</taxon>
    </lineage>
</organism>
<dbReference type="CDD" id="cd05233">
    <property type="entry name" value="SDR_c"/>
    <property type="match status" value="1"/>
</dbReference>
<dbReference type="GO" id="GO:0016491">
    <property type="term" value="F:oxidoreductase activity"/>
    <property type="evidence" value="ECO:0007669"/>
    <property type="project" value="UniProtKB-KW"/>
</dbReference>
<evidence type="ECO:0000256" key="1">
    <source>
        <dbReference type="ARBA" id="ARBA00006484"/>
    </source>
</evidence>
<sequence length="299" mass="30939">MAKPVALVTGGARGIGLATARRLASDHRIALLDLEAGALEQAASLCGADTITAVCDITDQAQVDAAVAKVVAEAGGIDVVFSNAGIGGGGSLRLLDPDVLAAIVNVNLTGNWRLIHSCLPYLIERRGYVIANASASALLPAIGIGAYASSKAGLEQLMNVLRSEVAHLGVDVGVSYFWFVGTDMVDGAESEMGRVGGLRSEMPGPLKRIVSVESVGEKLATGIRKRARRVVAPRWVTPVFFLRGIISGLVERGADEIAAELDDATAERIAETGAFSAAFRSSQAGHHSAAENVGRSLGD</sequence>
<proteinExistence type="inferred from homology"/>
<dbReference type="EMBL" id="CAFBPX010000024">
    <property type="protein sequence ID" value="CAB5030134.1"/>
    <property type="molecule type" value="Genomic_DNA"/>
</dbReference>
<name>A0A6J7RN61_9ZZZZ</name>
<evidence type="ECO:0000256" key="2">
    <source>
        <dbReference type="ARBA" id="ARBA00023002"/>
    </source>
</evidence>
<gene>
    <name evidence="3" type="ORF">UFOPK4175_00235</name>
</gene>
<dbReference type="SUPFAM" id="SSF51735">
    <property type="entry name" value="NAD(P)-binding Rossmann-fold domains"/>
    <property type="match status" value="1"/>
</dbReference>
<accession>A0A6J7RN61</accession>
<dbReference type="InterPro" id="IPR002347">
    <property type="entry name" value="SDR_fam"/>
</dbReference>
<dbReference type="PANTHER" id="PTHR43669">
    <property type="entry name" value="5-KETO-D-GLUCONATE 5-REDUCTASE"/>
    <property type="match status" value="1"/>
</dbReference>
<evidence type="ECO:0000313" key="3">
    <source>
        <dbReference type="EMBL" id="CAB5030134.1"/>
    </source>
</evidence>
<dbReference type="PRINTS" id="PR00081">
    <property type="entry name" value="GDHRDH"/>
</dbReference>
<dbReference type="AlphaFoldDB" id="A0A6J7RN61"/>
<comment type="similarity">
    <text evidence="1">Belongs to the short-chain dehydrogenases/reductases (SDR) family.</text>
</comment>